<dbReference type="PANTHER" id="PTHR40449:SF2">
    <property type="entry name" value="BACTERIAL MICROCOMPARTMENT SHELL PROTEIN EUTS"/>
    <property type="match status" value="1"/>
</dbReference>
<dbReference type="Gene3D" id="3.30.70.1710">
    <property type="match status" value="1"/>
</dbReference>
<evidence type="ECO:0000313" key="4">
    <source>
        <dbReference type="EMBL" id="CCO23646.1"/>
    </source>
</evidence>
<reference evidence="4 5" key="1">
    <citation type="submission" date="2012-10" db="EMBL/GenBank/DDBJ databases">
        <authorList>
            <person name="Genoscope - CEA"/>
        </authorList>
    </citation>
    <scope>NUCLEOTIDE SEQUENCE [LARGE SCALE GENOMIC DNA]</scope>
    <source>
        <strain evidence="5">AM13 / DSM 14728</strain>
    </source>
</reference>
<evidence type="ECO:0000259" key="3">
    <source>
        <dbReference type="PROSITE" id="PS51931"/>
    </source>
</evidence>
<dbReference type="KEGG" id="dhy:DESAM_21369"/>
<dbReference type="PROSITE" id="PS51931">
    <property type="entry name" value="BMC_CP"/>
    <property type="match status" value="1"/>
</dbReference>
<evidence type="ECO:0000256" key="2">
    <source>
        <dbReference type="ARBA" id="ARBA00024446"/>
    </source>
</evidence>
<dbReference type="eggNOG" id="COG4810">
    <property type="taxonomic scope" value="Bacteria"/>
</dbReference>
<dbReference type="EMBL" id="FO203522">
    <property type="protein sequence ID" value="CCO23646.1"/>
    <property type="molecule type" value="Genomic_DNA"/>
</dbReference>
<dbReference type="Proteomes" id="UP000010808">
    <property type="component" value="Chromosome"/>
</dbReference>
<dbReference type="RefSeq" id="WP_015336249.1">
    <property type="nucleotide sequence ID" value="NC_020055.1"/>
</dbReference>
<evidence type="ECO:0000313" key="5">
    <source>
        <dbReference type="Proteomes" id="UP000010808"/>
    </source>
</evidence>
<name>L0RDK6_9BACT</name>
<dbReference type="PATRIC" id="fig|1121451.3.peg.1614"/>
<dbReference type="Pfam" id="PF00936">
    <property type="entry name" value="BMC"/>
    <property type="match status" value="1"/>
</dbReference>
<proteinExistence type="predicted"/>
<dbReference type="STRING" id="1121451.DESAM_21369"/>
<dbReference type="AlphaFoldDB" id="L0RDK6"/>
<dbReference type="CDD" id="cd07046">
    <property type="entry name" value="BMC_PduU-EutS"/>
    <property type="match status" value="1"/>
</dbReference>
<dbReference type="InterPro" id="IPR000249">
    <property type="entry name" value="BMC_dom"/>
</dbReference>
<dbReference type="HOGENOM" id="CLU_143326_0_0_7"/>
<dbReference type="PANTHER" id="PTHR40449">
    <property type="entry name" value="ETHANOLAMINE UTILIZATION PROTEIN EUTS"/>
    <property type="match status" value="1"/>
</dbReference>
<dbReference type="SMART" id="SM00877">
    <property type="entry name" value="BMC"/>
    <property type="match status" value="1"/>
</dbReference>
<dbReference type="InterPro" id="IPR037233">
    <property type="entry name" value="CcmK-like_sf"/>
</dbReference>
<protein>
    <submittedName>
        <fullName evidence="4">Putative carboxysome-like ethanolaminosome structural protein with putative role in ethanol utilization</fullName>
    </submittedName>
</protein>
<dbReference type="OrthoDB" id="5457140at2"/>
<feature type="domain" description="BMC circularly permuted" evidence="3">
    <location>
        <begin position="11"/>
        <end position="111"/>
    </location>
</feature>
<evidence type="ECO:0000256" key="1">
    <source>
        <dbReference type="ARBA" id="ARBA00024322"/>
    </source>
</evidence>
<sequence>MIDSSNAGKQRIIQEYVPGKQVTLAHLIASPHKDIYLKLGLDNDAAGAIGIMTITPSEGVIIASDVATKAASVEIGFLDRFGGSLLLLGDVSSVEVSLRAVLDYFEKSLHYSSVELTSS</sequence>
<dbReference type="SUPFAM" id="SSF143414">
    <property type="entry name" value="CcmK-like"/>
    <property type="match status" value="1"/>
</dbReference>
<accession>L0RDK6</accession>
<dbReference type="PIRSF" id="PIRSF012296">
    <property type="entry name" value="EutS_PduU"/>
    <property type="match status" value="1"/>
</dbReference>
<comment type="subcellular location">
    <subcellularLocation>
        <location evidence="1">Bacterial microcompartment</location>
    </subcellularLocation>
</comment>
<keyword evidence="5" id="KW-1185">Reference proteome</keyword>
<dbReference type="InterPro" id="IPR009307">
    <property type="entry name" value="EutS/PduU/CutR"/>
</dbReference>
<keyword evidence="2" id="KW-1283">Bacterial microcompartment</keyword>
<dbReference type="InterPro" id="IPR044870">
    <property type="entry name" value="BMC_CP"/>
</dbReference>
<dbReference type="GO" id="GO:0031469">
    <property type="term" value="C:bacterial microcompartment"/>
    <property type="evidence" value="ECO:0007669"/>
    <property type="project" value="UniProtKB-SubCell"/>
</dbReference>
<gene>
    <name evidence="4" type="primary">ypfE</name>
    <name evidence="4" type="ORF">DESAM_21369</name>
</gene>
<organism evidence="4 5">
    <name type="scientific">Maridesulfovibrio hydrothermalis AM13 = DSM 14728</name>
    <dbReference type="NCBI Taxonomy" id="1121451"/>
    <lineage>
        <taxon>Bacteria</taxon>
        <taxon>Pseudomonadati</taxon>
        <taxon>Thermodesulfobacteriota</taxon>
        <taxon>Desulfovibrionia</taxon>
        <taxon>Desulfovibrionales</taxon>
        <taxon>Desulfovibrionaceae</taxon>
        <taxon>Maridesulfovibrio</taxon>
    </lineage>
</organism>